<dbReference type="PANTHER" id="PTHR30036">
    <property type="entry name" value="D-XYLOSE-BINDING PERIPLASMIC PROTEIN"/>
    <property type="match status" value="1"/>
</dbReference>
<dbReference type="AlphaFoldDB" id="A0A852ZZ21"/>
<name>A0A852ZZ21_9ACTN</name>
<evidence type="ECO:0000313" key="5">
    <source>
        <dbReference type="EMBL" id="NYI07315.1"/>
    </source>
</evidence>
<evidence type="ECO:0000313" key="6">
    <source>
        <dbReference type="Proteomes" id="UP000567795"/>
    </source>
</evidence>
<organism evidence="5 6">
    <name type="scientific">Allostreptomyces psammosilenae</name>
    <dbReference type="NCBI Taxonomy" id="1892865"/>
    <lineage>
        <taxon>Bacteria</taxon>
        <taxon>Bacillati</taxon>
        <taxon>Actinomycetota</taxon>
        <taxon>Actinomycetes</taxon>
        <taxon>Kitasatosporales</taxon>
        <taxon>Streptomycetaceae</taxon>
        <taxon>Allostreptomyces</taxon>
    </lineage>
</organism>
<feature type="domain" description="Periplasmic binding protein" evidence="4">
    <location>
        <begin position="45"/>
        <end position="305"/>
    </location>
</feature>
<accession>A0A852ZZ21</accession>
<dbReference type="InterPro" id="IPR025997">
    <property type="entry name" value="SBP_2_dom"/>
</dbReference>
<feature type="signal peptide" evidence="3">
    <location>
        <begin position="1"/>
        <end position="27"/>
    </location>
</feature>
<keyword evidence="2 3" id="KW-0732">Signal</keyword>
<comment type="subcellular location">
    <subcellularLocation>
        <location evidence="1">Cell envelope</location>
    </subcellularLocation>
</comment>
<dbReference type="InterPro" id="IPR050555">
    <property type="entry name" value="Bact_Solute-Bind_Prot2"/>
</dbReference>
<proteinExistence type="predicted"/>
<comment type="caution">
    <text evidence="5">The sequence shown here is derived from an EMBL/GenBank/DDBJ whole genome shotgun (WGS) entry which is preliminary data.</text>
</comment>
<dbReference type="Proteomes" id="UP000567795">
    <property type="component" value="Unassembled WGS sequence"/>
</dbReference>
<dbReference type="RefSeq" id="WP_179812182.1">
    <property type="nucleotide sequence ID" value="NZ_JACBZD010000001.1"/>
</dbReference>
<dbReference type="GO" id="GO:0030288">
    <property type="term" value="C:outer membrane-bounded periplasmic space"/>
    <property type="evidence" value="ECO:0007669"/>
    <property type="project" value="TreeGrafter"/>
</dbReference>
<keyword evidence="6" id="KW-1185">Reference proteome</keyword>
<evidence type="ECO:0000256" key="1">
    <source>
        <dbReference type="ARBA" id="ARBA00004196"/>
    </source>
</evidence>
<reference evidence="5 6" key="1">
    <citation type="submission" date="2020-07" db="EMBL/GenBank/DDBJ databases">
        <title>Sequencing the genomes of 1000 actinobacteria strains.</title>
        <authorList>
            <person name="Klenk H.-P."/>
        </authorList>
    </citation>
    <scope>NUCLEOTIDE SEQUENCE [LARGE SCALE GENOMIC DNA]</scope>
    <source>
        <strain evidence="5 6">DSM 42178</strain>
    </source>
</reference>
<dbReference type="EMBL" id="JACBZD010000001">
    <property type="protein sequence ID" value="NYI07315.1"/>
    <property type="molecule type" value="Genomic_DNA"/>
</dbReference>
<dbReference type="PANTHER" id="PTHR30036:SF1">
    <property type="entry name" value="D-XYLOSE-BINDING PERIPLASMIC PROTEIN"/>
    <property type="match status" value="1"/>
</dbReference>
<dbReference type="SUPFAM" id="SSF53822">
    <property type="entry name" value="Periplasmic binding protein-like I"/>
    <property type="match status" value="1"/>
</dbReference>
<protein>
    <submittedName>
        <fullName evidence="5">D-xylose transport system substrate-binding protein</fullName>
    </submittedName>
</protein>
<dbReference type="PROSITE" id="PS51257">
    <property type="entry name" value="PROKAR_LIPOPROTEIN"/>
    <property type="match status" value="1"/>
</dbReference>
<sequence length="369" mass="37975">MSSRLRGAAALVVAASTAVGLSSCAGADGSTGPAGAPATSQELTIGLLLPDTQTARYDMFDRPLFEEAVAELCAGCTVDYANAHSSVETQQQQVNAMITQGVDVLVLDAVDTAALRSAVTDAAEAGIPVVAYDRLALGPVSAYVNFNAQEIGRIQGEGLLDALGERAPGAQIVMLNSPRPTWAPTDREKAALTTLEEAGATVARSYPIADWRPETAYASMNAAMADLGSSNVAGVLAINDSIASGAIAALQASGAESLPPVVGQDAELSAVQRVIAGTQYMSVYKPYELEADAAAEMAVALGNGEDLAGVTERTADSATHQDIPAVLLDPLPLTRDTVEETVIADGMYTTDEICTPEFVAACERAGLLD</sequence>
<dbReference type="InterPro" id="IPR028082">
    <property type="entry name" value="Peripla_BP_I"/>
</dbReference>
<gene>
    <name evidence="5" type="ORF">FHU37_004258</name>
</gene>
<evidence type="ECO:0000256" key="2">
    <source>
        <dbReference type="ARBA" id="ARBA00022729"/>
    </source>
</evidence>
<evidence type="ECO:0000259" key="4">
    <source>
        <dbReference type="Pfam" id="PF13407"/>
    </source>
</evidence>
<feature type="chain" id="PRO_5032529368" evidence="3">
    <location>
        <begin position="28"/>
        <end position="369"/>
    </location>
</feature>
<dbReference type="GO" id="GO:0030246">
    <property type="term" value="F:carbohydrate binding"/>
    <property type="evidence" value="ECO:0007669"/>
    <property type="project" value="TreeGrafter"/>
</dbReference>
<evidence type="ECO:0000256" key="3">
    <source>
        <dbReference type="SAM" id="SignalP"/>
    </source>
</evidence>
<dbReference type="Pfam" id="PF13407">
    <property type="entry name" value="Peripla_BP_4"/>
    <property type="match status" value="1"/>
</dbReference>
<dbReference type="Gene3D" id="3.40.50.2300">
    <property type="match status" value="2"/>
</dbReference>